<dbReference type="RefSeq" id="WP_080969655.1">
    <property type="nucleotide sequence ID" value="NZ_CCYW01000025.1"/>
</dbReference>
<dbReference type="OrthoDB" id="9782395at2"/>
<proteinExistence type="predicted"/>
<name>A0A0A8SHR0_9ACTN</name>
<dbReference type="CDD" id="cd06259">
    <property type="entry name" value="YdcF-like"/>
    <property type="match status" value="1"/>
</dbReference>
<dbReference type="GO" id="GO:0005886">
    <property type="term" value="C:plasma membrane"/>
    <property type="evidence" value="ECO:0007669"/>
    <property type="project" value="TreeGrafter"/>
</dbReference>
<feature type="compositionally biased region" description="Basic residues" evidence="1">
    <location>
        <begin position="16"/>
        <end position="28"/>
    </location>
</feature>
<evidence type="ECO:0000256" key="1">
    <source>
        <dbReference type="SAM" id="MobiDB-lite"/>
    </source>
</evidence>
<dbReference type="InterPro" id="IPR051599">
    <property type="entry name" value="Cell_Envelope_Assoc"/>
</dbReference>
<dbReference type="AlphaFoldDB" id="A0A0A8SHR0"/>
<feature type="domain" description="DUF218" evidence="2">
    <location>
        <begin position="91"/>
        <end position="217"/>
    </location>
</feature>
<feature type="region of interest" description="Disordered" evidence="1">
    <location>
        <begin position="1"/>
        <end position="39"/>
    </location>
</feature>
<feature type="compositionally biased region" description="Low complexity" evidence="1">
    <location>
        <begin position="29"/>
        <end position="39"/>
    </location>
</feature>
<evidence type="ECO:0000259" key="2">
    <source>
        <dbReference type="Pfam" id="PF02698"/>
    </source>
</evidence>
<evidence type="ECO:0000313" key="4">
    <source>
        <dbReference type="Proteomes" id="UP000250080"/>
    </source>
</evidence>
<dbReference type="Proteomes" id="UP000250080">
    <property type="component" value="Chromosome I"/>
</dbReference>
<dbReference type="PANTHER" id="PTHR30336">
    <property type="entry name" value="INNER MEMBRANE PROTEIN, PROBABLE PERMEASE"/>
    <property type="match status" value="1"/>
</dbReference>
<dbReference type="InterPro" id="IPR003848">
    <property type="entry name" value="DUF218"/>
</dbReference>
<dbReference type="EMBL" id="LT618793">
    <property type="protein sequence ID" value="SCQ81106.1"/>
    <property type="molecule type" value="Genomic_DNA"/>
</dbReference>
<organism evidence="3 4">
    <name type="scientific">Propionibacterium freudenreichii</name>
    <dbReference type="NCBI Taxonomy" id="1744"/>
    <lineage>
        <taxon>Bacteria</taxon>
        <taxon>Bacillati</taxon>
        <taxon>Actinomycetota</taxon>
        <taxon>Actinomycetes</taxon>
        <taxon>Propionibacteriales</taxon>
        <taxon>Propionibacteriaceae</taxon>
        <taxon>Propionibacterium</taxon>
    </lineage>
</organism>
<evidence type="ECO:0000313" key="3">
    <source>
        <dbReference type="EMBL" id="SCQ81106.1"/>
    </source>
</evidence>
<accession>A0A0A8SHR0</accession>
<protein>
    <submittedName>
        <fullName evidence="3">OmpA family membrane associated protein</fullName>
    </submittedName>
</protein>
<gene>
    <name evidence="3" type="ORF">PFR_JS23_1844</name>
</gene>
<dbReference type="GeneID" id="61222859"/>
<sequence length="261" mass="27563">MRRLRAGVRPELPAAGRHRQAAAGRHPRSAAAARPPAPAARPARCAGAAALAVVTVLTAITAGCNVVVHAVAAGRRRAPGQLHAGVTPGTAMVLGAGVRGQRPTPYLAARLDLAVRLWREGAISRILVSGWAEAPDDAAGLRYDEPAVMADYLVAHGVARGAVLRDPAGLDTWTSAVRARQLHGLDAMVVVTQAYHLPRALAAARMAGIDAFGVADTTRDHNAKWWRYRLREVPACVKLVGEWALSRTGLRAAARARRGDQ</sequence>
<reference evidence="3 4" key="1">
    <citation type="submission" date="2016-09" db="EMBL/GenBank/DDBJ databases">
        <authorList>
            <person name="Laine KS P."/>
        </authorList>
    </citation>
    <scope>NUCLEOTIDE SEQUENCE [LARGE SCALE GENOMIC DNA]</scope>
    <source>
        <strain evidence="3">PFRJS-23</strain>
    </source>
</reference>
<dbReference type="PANTHER" id="PTHR30336:SF6">
    <property type="entry name" value="INTEGRAL MEMBRANE PROTEIN"/>
    <property type="match status" value="1"/>
</dbReference>
<dbReference type="Pfam" id="PF02698">
    <property type="entry name" value="DUF218"/>
    <property type="match status" value="1"/>
</dbReference>